<dbReference type="AlphaFoldDB" id="A0A6L8VA13"/>
<dbReference type="InterPro" id="IPR034660">
    <property type="entry name" value="DinB/YfiT-like"/>
</dbReference>
<dbReference type="Pfam" id="PF12867">
    <property type="entry name" value="DinB_2"/>
    <property type="match status" value="1"/>
</dbReference>
<evidence type="ECO:0000259" key="1">
    <source>
        <dbReference type="Pfam" id="PF12867"/>
    </source>
</evidence>
<dbReference type="Proteomes" id="UP000481087">
    <property type="component" value="Unassembled WGS sequence"/>
</dbReference>
<dbReference type="RefSeq" id="WP_161410855.1">
    <property type="nucleotide sequence ID" value="NZ_WTUZ01000039.1"/>
</dbReference>
<evidence type="ECO:0000313" key="3">
    <source>
        <dbReference type="Proteomes" id="UP000481087"/>
    </source>
</evidence>
<accession>A0A6L8VA13</accession>
<dbReference type="EMBL" id="WTUZ01000039">
    <property type="protein sequence ID" value="MZQ86446.1"/>
    <property type="molecule type" value="Genomic_DNA"/>
</dbReference>
<organism evidence="2 3">
    <name type="scientific">Paenibacillus silvestris</name>
    <dbReference type="NCBI Taxonomy" id="2606219"/>
    <lineage>
        <taxon>Bacteria</taxon>
        <taxon>Bacillati</taxon>
        <taxon>Bacillota</taxon>
        <taxon>Bacilli</taxon>
        <taxon>Bacillales</taxon>
        <taxon>Paenibacillaceae</taxon>
        <taxon>Paenibacillus</taxon>
    </lineage>
</organism>
<evidence type="ECO:0000313" key="2">
    <source>
        <dbReference type="EMBL" id="MZQ86446.1"/>
    </source>
</evidence>
<dbReference type="SUPFAM" id="SSF109854">
    <property type="entry name" value="DinB/YfiT-like putative metalloenzymes"/>
    <property type="match status" value="1"/>
</dbReference>
<gene>
    <name evidence="2" type="ORF">GQF01_30525</name>
</gene>
<protein>
    <submittedName>
        <fullName evidence="2">DinB family protein</fullName>
    </submittedName>
</protein>
<name>A0A6L8VA13_9BACL</name>
<keyword evidence="3" id="KW-1185">Reference proteome</keyword>
<dbReference type="Gene3D" id="1.20.120.450">
    <property type="entry name" value="dinb family like domain"/>
    <property type="match status" value="1"/>
</dbReference>
<feature type="domain" description="DinB-like" evidence="1">
    <location>
        <begin position="12"/>
        <end position="149"/>
    </location>
</feature>
<comment type="caution">
    <text evidence="2">The sequence shown here is derived from an EMBL/GenBank/DDBJ whole genome shotgun (WGS) entry which is preliminary data.</text>
</comment>
<reference evidence="2 3" key="1">
    <citation type="submission" date="2019-12" db="EMBL/GenBank/DDBJ databases">
        <title>Paenibacillus sp. nov. sp. isolated from soil.</title>
        <authorList>
            <person name="Kim J."/>
            <person name="Jeong S.E."/>
            <person name="Jung H.S."/>
            <person name="Jeon C.O."/>
        </authorList>
    </citation>
    <scope>NUCLEOTIDE SEQUENCE [LARGE SCALE GENOMIC DNA]</scope>
    <source>
        <strain evidence="2 3">5J-6</strain>
    </source>
</reference>
<proteinExistence type="predicted"/>
<dbReference type="InterPro" id="IPR024775">
    <property type="entry name" value="DinB-like"/>
</dbReference>
<sequence length="170" mass="19462">MKTTIFEELINIRAETLKAFDGLTEELADRIPSGFRNNIRWQLGHIYFVMEYLATSQLKIPPLMPEGFTDRFVSGKSPLDDTYPASLPNPTLPELKTLLTEQLDRIREQYPMERLNESVAAIHTSTGLALVSPEQALRYNLYHEGLHFGALSIYKRLLSPLLQKREVTTQ</sequence>